<keyword evidence="7" id="KW-0472">Membrane</keyword>
<comment type="catalytic activity">
    <reaction evidence="1">
        <text>ATP + protein L-histidine = ADP + protein N-phospho-L-histidine.</text>
        <dbReference type="EC" id="2.7.13.3"/>
    </reaction>
</comment>
<evidence type="ECO:0000256" key="7">
    <source>
        <dbReference type="SAM" id="Phobius"/>
    </source>
</evidence>
<dbReference type="InterPro" id="IPR050351">
    <property type="entry name" value="BphY/WalK/GraS-like"/>
</dbReference>
<dbReference type="AlphaFoldDB" id="A0A644ZRT8"/>
<dbReference type="Gene3D" id="1.10.287.130">
    <property type="match status" value="1"/>
</dbReference>
<dbReference type="GO" id="GO:0016036">
    <property type="term" value="P:cellular response to phosphate starvation"/>
    <property type="evidence" value="ECO:0007669"/>
    <property type="project" value="TreeGrafter"/>
</dbReference>
<reference evidence="9" key="1">
    <citation type="submission" date="2019-08" db="EMBL/GenBank/DDBJ databases">
        <authorList>
            <person name="Kucharzyk K."/>
            <person name="Murdoch R.W."/>
            <person name="Higgins S."/>
            <person name="Loffler F."/>
        </authorList>
    </citation>
    <scope>NUCLEOTIDE SEQUENCE</scope>
</reference>
<evidence type="ECO:0000256" key="5">
    <source>
        <dbReference type="ARBA" id="ARBA00022777"/>
    </source>
</evidence>
<gene>
    <name evidence="9" type="primary">sasA_237</name>
    <name evidence="9" type="ORF">SDC9_90150</name>
</gene>
<evidence type="ECO:0000256" key="6">
    <source>
        <dbReference type="ARBA" id="ARBA00023012"/>
    </source>
</evidence>
<dbReference type="EC" id="2.7.13.3" evidence="2"/>
<keyword evidence="7" id="KW-0812">Transmembrane</keyword>
<proteinExistence type="predicted"/>
<dbReference type="PANTHER" id="PTHR45453">
    <property type="entry name" value="PHOSPHATE REGULON SENSOR PROTEIN PHOR"/>
    <property type="match status" value="1"/>
</dbReference>
<keyword evidence="3" id="KW-0597">Phosphoprotein</keyword>
<sequence length="310" mass="33771">MTRLDIILLAAAVLSVALSIVIVIMDRRETKRILEHMDAMLTAAMDGSFSETTFDESLLSAVETKLAHYLSASTVSAKNLKQEKEKVKELIADISHQTKTPISNILLYAELLSEQSLSAGSQPCVAALNAQAEKLSFLIGSLVKTSRLEAGVFQLHPKLVEIQPMLTTILEQITPKAIKKQISIDCVGTDRCACFDSKWTGEAIYNIIDNAVKYTPCGGSIKIETMAYQLFCRIDITDTGLGIAEDEQAKIFGRFYRSSAVSETEGVGIGLYLARQIVSGQGGYIKVMSTPGQGACFSVFLPLSNEIFQN</sequence>
<dbReference type="CDD" id="cd00075">
    <property type="entry name" value="HATPase"/>
    <property type="match status" value="1"/>
</dbReference>
<dbReference type="PANTHER" id="PTHR45453:SF1">
    <property type="entry name" value="PHOSPHATE REGULON SENSOR PROTEIN PHOR"/>
    <property type="match status" value="1"/>
</dbReference>
<dbReference type="InterPro" id="IPR036097">
    <property type="entry name" value="HisK_dim/P_sf"/>
</dbReference>
<dbReference type="PROSITE" id="PS50109">
    <property type="entry name" value="HIS_KIN"/>
    <property type="match status" value="1"/>
</dbReference>
<keyword evidence="5 9" id="KW-0418">Kinase</keyword>
<dbReference type="InterPro" id="IPR036890">
    <property type="entry name" value="HATPase_C_sf"/>
</dbReference>
<comment type="caution">
    <text evidence="9">The sequence shown here is derived from an EMBL/GenBank/DDBJ whole genome shotgun (WGS) entry which is preliminary data.</text>
</comment>
<dbReference type="GO" id="GO:0004721">
    <property type="term" value="F:phosphoprotein phosphatase activity"/>
    <property type="evidence" value="ECO:0007669"/>
    <property type="project" value="TreeGrafter"/>
</dbReference>
<protein>
    <recommendedName>
        <fullName evidence="2">histidine kinase</fullName>
        <ecNumber evidence="2">2.7.13.3</ecNumber>
    </recommendedName>
</protein>
<dbReference type="GO" id="GO:0000155">
    <property type="term" value="F:phosphorelay sensor kinase activity"/>
    <property type="evidence" value="ECO:0007669"/>
    <property type="project" value="InterPro"/>
</dbReference>
<evidence type="ECO:0000313" key="9">
    <source>
        <dbReference type="EMBL" id="MPM43476.1"/>
    </source>
</evidence>
<evidence type="ECO:0000256" key="1">
    <source>
        <dbReference type="ARBA" id="ARBA00000085"/>
    </source>
</evidence>
<dbReference type="Gene3D" id="3.30.565.10">
    <property type="entry name" value="Histidine kinase-like ATPase, C-terminal domain"/>
    <property type="match status" value="1"/>
</dbReference>
<dbReference type="SUPFAM" id="SSF55874">
    <property type="entry name" value="ATPase domain of HSP90 chaperone/DNA topoisomerase II/histidine kinase"/>
    <property type="match status" value="1"/>
</dbReference>
<dbReference type="SMART" id="SM00388">
    <property type="entry name" value="HisKA"/>
    <property type="match status" value="1"/>
</dbReference>
<evidence type="ECO:0000256" key="4">
    <source>
        <dbReference type="ARBA" id="ARBA00022679"/>
    </source>
</evidence>
<dbReference type="Pfam" id="PF02518">
    <property type="entry name" value="HATPase_c"/>
    <property type="match status" value="1"/>
</dbReference>
<keyword evidence="7" id="KW-1133">Transmembrane helix</keyword>
<keyword evidence="6" id="KW-0902">Two-component regulatory system</keyword>
<evidence type="ECO:0000256" key="3">
    <source>
        <dbReference type="ARBA" id="ARBA00022553"/>
    </source>
</evidence>
<name>A0A644ZRT8_9ZZZZ</name>
<dbReference type="PRINTS" id="PR00344">
    <property type="entry name" value="BCTRLSENSOR"/>
</dbReference>
<dbReference type="SUPFAM" id="SSF47384">
    <property type="entry name" value="Homodimeric domain of signal transducing histidine kinase"/>
    <property type="match status" value="1"/>
</dbReference>
<keyword evidence="4 9" id="KW-0808">Transferase</keyword>
<accession>A0A644ZRT8</accession>
<dbReference type="Pfam" id="PF00512">
    <property type="entry name" value="HisKA"/>
    <property type="match status" value="1"/>
</dbReference>
<dbReference type="InterPro" id="IPR003661">
    <property type="entry name" value="HisK_dim/P_dom"/>
</dbReference>
<dbReference type="InterPro" id="IPR003594">
    <property type="entry name" value="HATPase_dom"/>
</dbReference>
<organism evidence="9">
    <name type="scientific">bioreactor metagenome</name>
    <dbReference type="NCBI Taxonomy" id="1076179"/>
    <lineage>
        <taxon>unclassified sequences</taxon>
        <taxon>metagenomes</taxon>
        <taxon>ecological metagenomes</taxon>
    </lineage>
</organism>
<dbReference type="InterPro" id="IPR004358">
    <property type="entry name" value="Sig_transdc_His_kin-like_C"/>
</dbReference>
<dbReference type="SMART" id="SM00387">
    <property type="entry name" value="HATPase_c"/>
    <property type="match status" value="1"/>
</dbReference>
<evidence type="ECO:0000256" key="2">
    <source>
        <dbReference type="ARBA" id="ARBA00012438"/>
    </source>
</evidence>
<dbReference type="EMBL" id="VSSQ01010117">
    <property type="protein sequence ID" value="MPM43476.1"/>
    <property type="molecule type" value="Genomic_DNA"/>
</dbReference>
<evidence type="ECO:0000259" key="8">
    <source>
        <dbReference type="PROSITE" id="PS50109"/>
    </source>
</evidence>
<feature type="domain" description="Histidine kinase" evidence="8">
    <location>
        <begin position="93"/>
        <end position="305"/>
    </location>
</feature>
<dbReference type="InterPro" id="IPR005467">
    <property type="entry name" value="His_kinase_dom"/>
</dbReference>
<dbReference type="GO" id="GO:0005886">
    <property type="term" value="C:plasma membrane"/>
    <property type="evidence" value="ECO:0007669"/>
    <property type="project" value="TreeGrafter"/>
</dbReference>
<feature type="transmembrane region" description="Helical" evidence="7">
    <location>
        <begin position="6"/>
        <end position="25"/>
    </location>
</feature>
<dbReference type="CDD" id="cd00082">
    <property type="entry name" value="HisKA"/>
    <property type="match status" value="1"/>
</dbReference>